<evidence type="ECO:0000313" key="3">
    <source>
        <dbReference type="Proteomes" id="UP000659124"/>
    </source>
</evidence>
<dbReference type="NCBIfam" id="TIGR03519">
    <property type="entry name" value="T9SS_PorP_fam"/>
    <property type="match status" value="1"/>
</dbReference>
<keyword evidence="1" id="KW-0732">Signal</keyword>
<reference evidence="2 3" key="1">
    <citation type="submission" date="2020-09" db="EMBL/GenBank/DDBJ databases">
        <title>Genome sequences of type strains of Chitinophaga qingshengii and Chitinophaga varians.</title>
        <authorList>
            <person name="Kittiwongwattana C."/>
        </authorList>
    </citation>
    <scope>NUCLEOTIDE SEQUENCE [LARGE SCALE GENOMIC DNA]</scope>
    <source>
        <strain evidence="2 3">JCM 30026</strain>
    </source>
</reference>
<proteinExistence type="predicted"/>
<sequence>MKKVFYILLLLAGTQSVKAQQWGNATTSQVDPLGPQYFQNQYLGNPAFAGIDTGLHLNAAYRKQFRDDPGVPVTMAVTADYAAGKRVGVGMSFYNDKAGLLSNTRVAATYAYHLPLTAAGTQQLHFGLSVGFRTEYIDRKGVNGDATDPSIGRFNRRDNYFDGDFGIAYTGNGWNLQAALPNMVGYFKSDNKTQVNSATFYTAAGYKIAIGSQLTSIEPKVCFRGVRGFDNIVDMGANIAFLDNQANLYGMYHTSGNFTVGAGYEIARTVGILLSYSSQTAGLSNYLSGNFTLGIRADLFNK</sequence>
<evidence type="ECO:0000256" key="1">
    <source>
        <dbReference type="SAM" id="SignalP"/>
    </source>
</evidence>
<organism evidence="2 3">
    <name type="scientific">Chitinophaga qingshengii</name>
    <dbReference type="NCBI Taxonomy" id="1569794"/>
    <lineage>
        <taxon>Bacteria</taxon>
        <taxon>Pseudomonadati</taxon>
        <taxon>Bacteroidota</taxon>
        <taxon>Chitinophagia</taxon>
        <taxon>Chitinophagales</taxon>
        <taxon>Chitinophagaceae</taxon>
        <taxon>Chitinophaga</taxon>
    </lineage>
</organism>
<accession>A0ABR7TI04</accession>
<feature type="signal peptide" evidence="1">
    <location>
        <begin position="1"/>
        <end position="19"/>
    </location>
</feature>
<name>A0ABR7TI04_9BACT</name>
<dbReference type="Proteomes" id="UP000659124">
    <property type="component" value="Unassembled WGS sequence"/>
</dbReference>
<dbReference type="RefSeq" id="WP_188086291.1">
    <property type="nucleotide sequence ID" value="NZ_JACVFC010000001.1"/>
</dbReference>
<keyword evidence="3" id="KW-1185">Reference proteome</keyword>
<evidence type="ECO:0000313" key="2">
    <source>
        <dbReference type="EMBL" id="MBC9929143.1"/>
    </source>
</evidence>
<protein>
    <submittedName>
        <fullName evidence="2">PorP/SprF family type IX secretion system membrane protein</fullName>
    </submittedName>
</protein>
<dbReference type="EMBL" id="JACVFC010000001">
    <property type="protein sequence ID" value="MBC9929143.1"/>
    <property type="molecule type" value="Genomic_DNA"/>
</dbReference>
<dbReference type="Pfam" id="PF11751">
    <property type="entry name" value="PorP_SprF"/>
    <property type="match status" value="1"/>
</dbReference>
<comment type="caution">
    <text evidence="2">The sequence shown here is derived from an EMBL/GenBank/DDBJ whole genome shotgun (WGS) entry which is preliminary data.</text>
</comment>
<dbReference type="InterPro" id="IPR019861">
    <property type="entry name" value="PorP/SprF_Bacteroidetes"/>
</dbReference>
<feature type="chain" id="PRO_5046895710" evidence="1">
    <location>
        <begin position="20"/>
        <end position="302"/>
    </location>
</feature>
<gene>
    <name evidence="2" type="ORF">ICL07_02085</name>
</gene>